<feature type="transmembrane region" description="Helical" evidence="2">
    <location>
        <begin position="20"/>
        <end position="39"/>
    </location>
</feature>
<dbReference type="EMBL" id="SSNZ01000001">
    <property type="protein sequence ID" value="THF52841.1"/>
    <property type="molecule type" value="Genomic_DNA"/>
</dbReference>
<evidence type="ECO:0000313" key="4">
    <source>
        <dbReference type="EMBL" id="THF52841.1"/>
    </source>
</evidence>
<keyword evidence="1" id="KW-0233">DNA recombination</keyword>
<organism evidence="4 5">
    <name type="scientific">Flavobacterium supellecticarium</name>
    <dbReference type="NCBI Taxonomy" id="2565924"/>
    <lineage>
        <taxon>Bacteria</taxon>
        <taxon>Pseudomonadati</taxon>
        <taxon>Bacteroidota</taxon>
        <taxon>Flavobacteriia</taxon>
        <taxon>Flavobacteriales</taxon>
        <taxon>Flavobacteriaceae</taxon>
        <taxon>Flavobacterium</taxon>
    </lineage>
</organism>
<dbReference type="InterPro" id="IPR002104">
    <property type="entry name" value="Integrase_catalytic"/>
</dbReference>
<reference evidence="4 5" key="1">
    <citation type="submission" date="2019-04" db="EMBL/GenBank/DDBJ databases">
        <title>Flavobacterium sp. nov. isolated from construction timber.</title>
        <authorList>
            <person name="Lin S.-Y."/>
            <person name="Chang C.-T."/>
            <person name="Young C.-C."/>
        </authorList>
    </citation>
    <scope>NUCLEOTIDE SEQUENCE [LARGE SCALE GENOMIC DNA]</scope>
    <source>
        <strain evidence="4 5">CC-CTC003</strain>
    </source>
</reference>
<evidence type="ECO:0000256" key="1">
    <source>
        <dbReference type="ARBA" id="ARBA00023172"/>
    </source>
</evidence>
<keyword evidence="2" id="KW-0472">Membrane</keyword>
<sequence>MKYKVSAGVQNIRAPSVRQFIGSIYLFISLVLFYFMQVFSPRKCSYFTFAYKFAYKWGHKMQYVTKVGANYYYYRRIPEIVREYDRRIAVRVALKTDSKRLATRKASMFNEQMEAYWQSLVAENKVHSNSAFRKTVRIARQLGFSYQPMAVVAKLPDQEIVERILVLPDASPKQVEAVLGGRPEPELKVKQALELFWKLSKDRTINKTENQSRKWRNPRIKAVENFVHLNGDMDMKQITREHTWILRDWWVERIKTEDKNPSSANKDFIHLKDVLQTVSDHEKLGLDTDFLFKKIKLKTRFKQARLPFSNEQIINILQSEKLHKLNVEARWFLHVAAETGARPSEIVGLLPEDIKLDADIPYISITDRKERPLKNYHSQRNIPLVGYALKAFKAMPNGFPKYRDKPDLLSATTNKFLREHGLLPSDKHSVYSFRHSFQDRILKVNTPDRVQAELMGHKFSLRPNYGNGADLEQKLEWLVKIKLSSEERT</sequence>
<dbReference type="AlphaFoldDB" id="A0A4S4A361"/>
<name>A0A4S4A361_9FLAO</name>
<keyword evidence="2" id="KW-0812">Transmembrane</keyword>
<evidence type="ECO:0000259" key="3">
    <source>
        <dbReference type="PROSITE" id="PS51898"/>
    </source>
</evidence>
<evidence type="ECO:0000256" key="2">
    <source>
        <dbReference type="SAM" id="Phobius"/>
    </source>
</evidence>
<dbReference type="PROSITE" id="PS51898">
    <property type="entry name" value="TYR_RECOMBINASE"/>
    <property type="match status" value="1"/>
</dbReference>
<dbReference type="InterPro" id="IPR046668">
    <property type="entry name" value="DUF6538"/>
</dbReference>
<proteinExistence type="predicted"/>
<dbReference type="InterPro" id="IPR011010">
    <property type="entry name" value="DNA_brk_join_enz"/>
</dbReference>
<dbReference type="Gene3D" id="1.10.443.10">
    <property type="entry name" value="Intergrase catalytic core"/>
    <property type="match status" value="1"/>
</dbReference>
<dbReference type="OrthoDB" id="7222937at2"/>
<comment type="caution">
    <text evidence="4">The sequence shown here is derived from an EMBL/GenBank/DDBJ whole genome shotgun (WGS) entry which is preliminary data.</text>
</comment>
<dbReference type="Pfam" id="PF00589">
    <property type="entry name" value="Phage_integrase"/>
    <property type="match status" value="1"/>
</dbReference>
<evidence type="ECO:0000313" key="5">
    <source>
        <dbReference type="Proteomes" id="UP000307507"/>
    </source>
</evidence>
<gene>
    <name evidence="4" type="ORF">E6C50_01115</name>
</gene>
<dbReference type="Pfam" id="PF20172">
    <property type="entry name" value="DUF6538"/>
    <property type="match status" value="1"/>
</dbReference>
<accession>A0A4S4A361</accession>
<dbReference type="RefSeq" id="WP_136401366.1">
    <property type="nucleotide sequence ID" value="NZ_SSNZ01000001.1"/>
</dbReference>
<keyword evidence="5" id="KW-1185">Reference proteome</keyword>
<feature type="domain" description="Tyr recombinase" evidence="3">
    <location>
        <begin position="303"/>
        <end position="478"/>
    </location>
</feature>
<dbReference type="SUPFAM" id="SSF56349">
    <property type="entry name" value="DNA breaking-rejoining enzymes"/>
    <property type="match status" value="1"/>
</dbReference>
<dbReference type="Proteomes" id="UP000307507">
    <property type="component" value="Unassembled WGS sequence"/>
</dbReference>
<dbReference type="InterPro" id="IPR013762">
    <property type="entry name" value="Integrase-like_cat_sf"/>
</dbReference>
<keyword evidence="2" id="KW-1133">Transmembrane helix</keyword>
<dbReference type="GO" id="GO:0003677">
    <property type="term" value="F:DNA binding"/>
    <property type="evidence" value="ECO:0007669"/>
    <property type="project" value="InterPro"/>
</dbReference>
<dbReference type="GO" id="GO:0015074">
    <property type="term" value="P:DNA integration"/>
    <property type="evidence" value="ECO:0007669"/>
    <property type="project" value="InterPro"/>
</dbReference>
<dbReference type="GO" id="GO:0006310">
    <property type="term" value="P:DNA recombination"/>
    <property type="evidence" value="ECO:0007669"/>
    <property type="project" value="UniProtKB-KW"/>
</dbReference>
<protein>
    <submittedName>
        <fullName evidence="4">Integrase</fullName>
    </submittedName>
</protein>